<dbReference type="PANTHER" id="PTHR18896">
    <property type="entry name" value="PHOSPHOLIPASE D"/>
    <property type="match status" value="1"/>
</dbReference>
<accession>A0A200QDC6</accession>
<dbReference type="STRING" id="56857.A0A200QDC6"/>
<dbReference type="SMART" id="SM00155">
    <property type="entry name" value="PLDc"/>
    <property type="match status" value="2"/>
</dbReference>
<sequence length="772" mass="89025">MEAKQNKFFHGTLEATIFHATPYRPTFPFNCACVSEKATYVTIKINQKKVAETNHVYDRVWNQTFQILCAHPSESTITITMKTKCSILGEIHIPACRMIEESTLIEGFYPTFTEKGKQNPELKLQFMLWFKHANCEPSWEKVLNHGEFMGLKNATFPQRSNCNVTLYQDAHHHSTFQPPVNLHGEGPRKLWVDVFKAINGARHLIYIAGWSFNPKMVLVRDGETDIPHARGVKIGELLKQKAEDGVAVRIMLWDDETSLPFIKNKGVMRTHDEDAFDYFKHSKVVCRLCPRLHNKFPTFFAHHQKTITVDTQAKFPSANSSNEYCNSSTREIMSFIGGLDLCDGRYDTEEHSLFRTLNTEYHAQDFYQINLAGASLQKGGPREPWHDVHACITGEAAWDVLSNFEQRWTKQCNPSLLFPTRTIPNLSNSSYRQHVEPQVGDWKVQVFRSIDRVSATSLPDNLSVECSIHEAYVEAIRRAERFIYIENQYFIGACHMWEKDRNCGCKNLIPVEIALKVINKIKAKERFAVYIVIPMWPEGLPDSEPVQEILYWTRQTMAMMYRLIGEAIQESREPVHPRDYLNFFCLANREKKRREEFVPPYSPQHETQYWKAQTHRRFMVYVHSKLMIVDDMYILIGSANINQRSMDGGRDTEIAMGCYQPKYARNKTSNGDVHAFRMSLWYEHTGRVDECFLEPHSLDCVRRIRAIGDEMWSLYSGEEVVDMEGIHLVTYPVNVSKDGSIEDPIEGGANFPDTTTPIKGKRSKVLPAVCTT</sequence>
<keyword evidence="6 9" id="KW-0106">Calcium</keyword>
<keyword evidence="12" id="KW-1185">Reference proteome</keyword>
<protein>
    <recommendedName>
        <fullName evidence="2 9">Phospholipase D</fullName>
        <ecNumber evidence="2 9">3.1.4.4</ecNumber>
    </recommendedName>
</protein>
<reference evidence="11 12" key="1">
    <citation type="journal article" date="2017" name="Mol. Plant">
        <title>The Genome of Medicinal Plant Macleaya cordata Provides New Insights into Benzylisoquinoline Alkaloids Metabolism.</title>
        <authorList>
            <person name="Liu X."/>
            <person name="Liu Y."/>
            <person name="Huang P."/>
            <person name="Ma Y."/>
            <person name="Qing Z."/>
            <person name="Tang Q."/>
            <person name="Cao H."/>
            <person name="Cheng P."/>
            <person name="Zheng Y."/>
            <person name="Yuan Z."/>
            <person name="Zhou Y."/>
            <person name="Liu J."/>
            <person name="Tang Z."/>
            <person name="Zhuo Y."/>
            <person name="Zhang Y."/>
            <person name="Yu L."/>
            <person name="Huang J."/>
            <person name="Yang P."/>
            <person name="Peng Q."/>
            <person name="Zhang J."/>
            <person name="Jiang W."/>
            <person name="Zhang Z."/>
            <person name="Lin K."/>
            <person name="Ro D.K."/>
            <person name="Chen X."/>
            <person name="Xiong X."/>
            <person name="Shang Y."/>
            <person name="Huang S."/>
            <person name="Zeng J."/>
        </authorList>
    </citation>
    <scope>NUCLEOTIDE SEQUENCE [LARGE SCALE GENOMIC DNA]</scope>
    <source>
        <strain evidence="12">cv. BLH2017</strain>
        <tissue evidence="11">Root</tissue>
    </source>
</reference>
<comment type="similarity">
    <text evidence="9">Belongs to the phospholipase D family. C2-PLD subfamily.</text>
</comment>
<dbReference type="Gene3D" id="3.30.870.10">
    <property type="entry name" value="Endonuclease Chain A"/>
    <property type="match status" value="2"/>
</dbReference>
<dbReference type="OMA" id="DWKVQVF"/>
<evidence type="ECO:0000256" key="5">
    <source>
        <dbReference type="ARBA" id="ARBA00022801"/>
    </source>
</evidence>
<dbReference type="GO" id="GO:0046470">
    <property type="term" value="P:phosphatidylcholine metabolic process"/>
    <property type="evidence" value="ECO:0007669"/>
    <property type="project" value="InterPro"/>
</dbReference>
<dbReference type="PROSITE" id="PS50035">
    <property type="entry name" value="PLD"/>
    <property type="match status" value="1"/>
</dbReference>
<dbReference type="InterPro" id="IPR024632">
    <property type="entry name" value="PLipase_D_C"/>
</dbReference>
<proteinExistence type="inferred from homology"/>
<dbReference type="Proteomes" id="UP000195402">
    <property type="component" value="Unassembled WGS sequence"/>
</dbReference>
<dbReference type="Pfam" id="PF12357">
    <property type="entry name" value="PLD_C"/>
    <property type="match status" value="1"/>
</dbReference>
<dbReference type="PIRSF" id="PIRSF036470">
    <property type="entry name" value="PLD_plant"/>
    <property type="match status" value="1"/>
</dbReference>
<evidence type="ECO:0000256" key="4">
    <source>
        <dbReference type="ARBA" id="ARBA00022737"/>
    </source>
</evidence>
<evidence type="ECO:0000256" key="1">
    <source>
        <dbReference type="ARBA" id="ARBA00000798"/>
    </source>
</evidence>
<dbReference type="GO" id="GO:0009395">
    <property type="term" value="P:phospholipid catabolic process"/>
    <property type="evidence" value="ECO:0007669"/>
    <property type="project" value="TreeGrafter"/>
</dbReference>
<feature type="domain" description="PLD phosphodiesterase" evidence="10">
    <location>
        <begin position="618"/>
        <end position="645"/>
    </location>
</feature>
<evidence type="ECO:0000256" key="7">
    <source>
        <dbReference type="ARBA" id="ARBA00022963"/>
    </source>
</evidence>
<keyword evidence="5 9" id="KW-0378">Hydrolase</keyword>
<dbReference type="OrthoDB" id="14911at2759"/>
<dbReference type="SUPFAM" id="SSF56024">
    <property type="entry name" value="Phospholipase D/nuclease"/>
    <property type="match status" value="2"/>
</dbReference>
<name>A0A200QDC6_MACCD</name>
<keyword evidence="4" id="KW-0677">Repeat</keyword>
<keyword evidence="8" id="KW-0443">Lipid metabolism</keyword>
<dbReference type="InterPro" id="IPR001736">
    <property type="entry name" value="PLipase_D/transphosphatidylase"/>
</dbReference>
<dbReference type="PANTHER" id="PTHR18896:SF137">
    <property type="entry name" value="PHOSPHOLIPASE D ALPHA 4"/>
    <property type="match status" value="1"/>
</dbReference>
<dbReference type="GO" id="GO:0005509">
    <property type="term" value="F:calcium ion binding"/>
    <property type="evidence" value="ECO:0007669"/>
    <property type="project" value="InterPro"/>
</dbReference>
<gene>
    <name evidence="11" type="ORF">BVC80_209g189</name>
</gene>
<evidence type="ECO:0000256" key="8">
    <source>
        <dbReference type="ARBA" id="ARBA00023098"/>
    </source>
</evidence>
<dbReference type="GO" id="GO:0005886">
    <property type="term" value="C:plasma membrane"/>
    <property type="evidence" value="ECO:0007669"/>
    <property type="project" value="TreeGrafter"/>
</dbReference>
<evidence type="ECO:0000256" key="9">
    <source>
        <dbReference type="PIRNR" id="PIRNR036470"/>
    </source>
</evidence>
<comment type="cofactor">
    <cofactor evidence="9">
        <name>Ca(2+)</name>
        <dbReference type="ChEBI" id="CHEBI:29108"/>
    </cofactor>
</comment>
<evidence type="ECO:0000256" key="3">
    <source>
        <dbReference type="ARBA" id="ARBA00022723"/>
    </source>
</evidence>
<dbReference type="EMBL" id="MVGT01002328">
    <property type="protein sequence ID" value="OVA08453.1"/>
    <property type="molecule type" value="Genomic_DNA"/>
</dbReference>
<dbReference type="InParanoid" id="A0A200QDC6"/>
<dbReference type="InterPro" id="IPR035892">
    <property type="entry name" value="C2_domain_sf"/>
</dbReference>
<comment type="catalytic activity">
    <reaction evidence="1 9">
        <text>a 1,2-diacyl-sn-glycero-3-phosphocholine + H2O = a 1,2-diacyl-sn-glycero-3-phosphate + choline + H(+)</text>
        <dbReference type="Rhea" id="RHEA:14445"/>
        <dbReference type="ChEBI" id="CHEBI:15354"/>
        <dbReference type="ChEBI" id="CHEBI:15377"/>
        <dbReference type="ChEBI" id="CHEBI:15378"/>
        <dbReference type="ChEBI" id="CHEBI:57643"/>
        <dbReference type="ChEBI" id="CHEBI:58608"/>
        <dbReference type="EC" id="3.1.4.4"/>
    </reaction>
</comment>
<evidence type="ECO:0000256" key="2">
    <source>
        <dbReference type="ARBA" id="ARBA00012027"/>
    </source>
</evidence>
<keyword evidence="3" id="KW-0479">Metal-binding</keyword>
<comment type="function">
    <text evidence="9">Hydrolyzes glycerol-phospholipids at the terminal phosphodiesteric bond.</text>
</comment>
<evidence type="ECO:0000313" key="11">
    <source>
        <dbReference type="EMBL" id="OVA08453.1"/>
    </source>
</evidence>
<organism evidence="11 12">
    <name type="scientific">Macleaya cordata</name>
    <name type="common">Five-seeded plume-poppy</name>
    <name type="synonym">Bocconia cordata</name>
    <dbReference type="NCBI Taxonomy" id="56857"/>
    <lineage>
        <taxon>Eukaryota</taxon>
        <taxon>Viridiplantae</taxon>
        <taxon>Streptophyta</taxon>
        <taxon>Embryophyta</taxon>
        <taxon>Tracheophyta</taxon>
        <taxon>Spermatophyta</taxon>
        <taxon>Magnoliopsida</taxon>
        <taxon>Ranunculales</taxon>
        <taxon>Papaveraceae</taxon>
        <taxon>Papaveroideae</taxon>
        <taxon>Macleaya</taxon>
    </lineage>
</organism>
<comment type="caution">
    <text evidence="11">The sequence shown here is derived from an EMBL/GenBank/DDBJ whole genome shotgun (WGS) entry which is preliminary data.</text>
</comment>
<dbReference type="FunCoup" id="A0A200QDC6">
    <property type="interactions" value="165"/>
</dbReference>
<evidence type="ECO:0000256" key="6">
    <source>
        <dbReference type="ARBA" id="ARBA00022837"/>
    </source>
</evidence>
<dbReference type="GO" id="GO:0004630">
    <property type="term" value="F:phospholipase D activity"/>
    <property type="evidence" value="ECO:0007669"/>
    <property type="project" value="UniProtKB-EC"/>
</dbReference>
<evidence type="ECO:0000313" key="12">
    <source>
        <dbReference type="Proteomes" id="UP000195402"/>
    </source>
</evidence>
<dbReference type="InterPro" id="IPR015679">
    <property type="entry name" value="PLipase_D_fam"/>
</dbReference>
<evidence type="ECO:0000259" key="10">
    <source>
        <dbReference type="PROSITE" id="PS50035"/>
    </source>
</evidence>
<dbReference type="Pfam" id="PF00614">
    <property type="entry name" value="PLDc"/>
    <property type="match status" value="1"/>
</dbReference>
<dbReference type="AlphaFoldDB" id="A0A200QDC6"/>
<dbReference type="EC" id="3.1.4.4" evidence="2 9"/>
<dbReference type="SUPFAM" id="SSF49562">
    <property type="entry name" value="C2 domain (Calcium/lipid-binding domain, CaLB)"/>
    <property type="match status" value="1"/>
</dbReference>
<keyword evidence="7 9" id="KW-0442">Lipid degradation</keyword>
<dbReference type="InterPro" id="IPR011402">
    <property type="entry name" value="PLipase_D_pln"/>
</dbReference>